<dbReference type="EMBL" id="KV748263">
    <property type="protein sequence ID" value="OCK87308.1"/>
    <property type="molecule type" value="Genomic_DNA"/>
</dbReference>
<evidence type="ECO:0000313" key="2">
    <source>
        <dbReference type="Proteomes" id="UP000250078"/>
    </source>
</evidence>
<keyword evidence="2" id="KW-1185">Reference proteome</keyword>
<reference evidence="1 2" key="1">
    <citation type="journal article" date="2016" name="Nat. Commun.">
        <title>Ectomycorrhizal ecology is imprinted in the genome of the dominant symbiotic fungus Cenococcum geophilum.</title>
        <authorList>
            <consortium name="DOE Joint Genome Institute"/>
            <person name="Peter M."/>
            <person name="Kohler A."/>
            <person name="Ohm R.A."/>
            <person name="Kuo A."/>
            <person name="Krutzmann J."/>
            <person name="Morin E."/>
            <person name="Arend M."/>
            <person name="Barry K.W."/>
            <person name="Binder M."/>
            <person name="Choi C."/>
            <person name="Clum A."/>
            <person name="Copeland A."/>
            <person name="Grisel N."/>
            <person name="Haridas S."/>
            <person name="Kipfer T."/>
            <person name="LaButti K."/>
            <person name="Lindquist E."/>
            <person name="Lipzen A."/>
            <person name="Maire R."/>
            <person name="Meier B."/>
            <person name="Mihaltcheva S."/>
            <person name="Molinier V."/>
            <person name="Murat C."/>
            <person name="Poggeler S."/>
            <person name="Quandt C.A."/>
            <person name="Sperisen C."/>
            <person name="Tritt A."/>
            <person name="Tisserant E."/>
            <person name="Crous P.W."/>
            <person name="Henrissat B."/>
            <person name="Nehls U."/>
            <person name="Egli S."/>
            <person name="Spatafora J.W."/>
            <person name="Grigoriev I.V."/>
            <person name="Martin F.M."/>
        </authorList>
    </citation>
    <scope>NUCLEOTIDE SEQUENCE [LARGE SCALE GENOMIC DNA]</scope>
    <source>
        <strain evidence="1 2">1.58</strain>
    </source>
</reference>
<gene>
    <name evidence="1" type="ORF">K441DRAFT_594738</name>
</gene>
<organism evidence="1 2">
    <name type="scientific">Cenococcum geophilum 1.58</name>
    <dbReference type="NCBI Taxonomy" id="794803"/>
    <lineage>
        <taxon>Eukaryota</taxon>
        <taxon>Fungi</taxon>
        <taxon>Dikarya</taxon>
        <taxon>Ascomycota</taxon>
        <taxon>Pezizomycotina</taxon>
        <taxon>Dothideomycetes</taxon>
        <taxon>Pleosporomycetidae</taxon>
        <taxon>Gloniales</taxon>
        <taxon>Gloniaceae</taxon>
        <taxon>Cenococcum</taxon>
    </lineage>
</organism>
<proteinExistence type="predicted"/>
<name>A0ACC8ELV6_9PEZI</name>
<evidence type="ECO:0000313" key="1">
    <source>
        <dbReference type="EMBL" id="OCK87308.1"/>
    </source>
</evidence>
<sequence length="210" mass="23485">MRIRKPFAGAFVGVCLVAALAGFSPSQYIPTYKQSDKVLHFITFFLVTILFYWILETNRRRVLQFTFIVCPLSLGFGSEIIQSILPNGRDFDYYDIFANITGSLLAMALCNWYHKRMLERKRAARSYHAVAGDDIDGVDVELGGDIGQQESGVIRPAGAQTVEEELDNWDENVEDWDDGEPTEESADGEGQETPSSSADIGLVDTMKRND</sequence>
<dbReference type="Proteomes" id="UP000250078">
    <property type="component" value="Unassembled WGS sequence"/>
</dbReference>
<protein>
    <submittedName>
        <fullName evidence="1">Uncharacterized protein</fullName>
    </submittedName>
</protein>
<accession>A0ACC8ELV6</accession>